<protein>
    <submittedName>
        <fullName evidence="8">Methyl-accepting chemotaxis protein</fullName>
    </submittedName>
</protein>
<evidence type="ECO:0000256" key="2">
    <source>
        <dbReference type="ARBA" id="ARBA00023224"/>
    </source>
</evidence>
<dbReference type="AlphaFoldDB" id="A0A370DSI2"/>
<dbReference type="PANTHER" id="PTHR32089:SF112">
    <property type="entry name" value="LYSOZYME-LIKE PROTEIN-RELATED"/>
    <property type="match status" value="1"/>
</dbReference>
<evidence type="ECO:0000259" key="6">
    <source>
        <dbReference type="PROSITE" id="PS50111"/>
    </source>
</evidence>
<dbReference type="InterPro" id="IPR004090">
    <property type="entry name" value="Chemotax_Me-accpt_rcpt"/>
</dbReference>
<dbReference type="InterPro" id="IPR004089">
    <property type="entry name" value="MCPsignal_dom"/>
</dbReference>
<keyword evidence="5" id="KW-0472">Membrane</keyword>
<evidence type="ECO:0000259" key="7">
    <source>
        <dbReference type="PROSITE" id="PS50885"/>
    </source>
</evidence>
<dbReference type="PANTHER" id="PTHR32089">
    <property type="entry name" value="METHYL-ACCEPTING CHEMOTAXIS PROTEIN MCPB"/>
    <property type="match status" value="1"/>
</dbReference>
<proteinExistence type="inferred from homology"/>
<accession>A0A370DSI2</accession>
<dbReference type="Proteomes" id="UP000255508">
    <property type="component" value="Unassembled WGS sequence"/>
</dbReference>
<dbReference type="PROSITE" id="PS50111">
    <property type="entry name" value="CHEMOTAXIS_TRANSDUC_2"/>
    <property type="match status" value="1"/>
</dbReference>
<dbReference type="Pfam" id="PF00015">
    <property type="entry name" value="MCPsignal"/>
    <property type="match status" value="1"/>
</dbReference>
<gene>
    <name evidence="8" type="ORF">DIZ79_15300</name>
</gene>
<keyword evidence="2 4" id="KW-0807">Transducer</keyword>
<keyword evidence="5" id="KW-0812">Transmembrane</keyword>
<feature type="domain" description="HAMP" evidence="7">
    <location>
        <begin position="215"/>
        <end position="267"/>
    </location>
</feature>
<name>A0A370DSI2_9GAMM</name>
<dbReference type="SUPFAM" id="SSF58104">
    <property type="entry name" value="Methyl-accepting chemotaxis protein (MCP) signaling domain"/>
    <property type="match status" value="1"/>
</dbReference>
<dbReference type="GO" id="GO:0004888">
    <property type="term" value="F:transmembrane signaling receptor activity"/>
    <property type="evidence" value="ECO:0007669"/>
    <property type="project" value="InterPro"/>
</dbReference>
<comment type="subcellular location">
    <subcellularLocation>
        <location evidence="1">Membrane</location>
    </subcellularLocation>
</comment>
<evidence type="ECO:0000256" key="1">
    <source>
        <dbReference type="ARBA" id="ARBA00004370"/>
    </source>
</evidence>
<dbReference type="SMART" id="SM00283">
    <property type="entry name" value="MA"/>
    <property type="match status" value="1"/>
</dbReference>
<dbReference type="Gene3D" id="6.10.340.10">
    <property type="match status" value="1"/>
</dbReference>
<dbReference type="EMBL" id="QFXD01000268">
    <property type="protein sequence ID" value="RDH87374.1"/>
    <property type="molecule type" value="Genomic_DNA"/>
</dbReference>
<dbReference type="InterPro" id="IPR003660">
    <property type="entry name" value="HAMP_dom"/>
</dbReference>
<evidence type="ECO:0000313" key="9">
    <source>
        <dbReference type="Proteomes" id="UP000255508"/>
    </source>
</evidence>
<dbReference type="PRINTS" id="PR00260">
    <property type="entry name" value="CHEMTRNSDUCR"/>
</dbReference>
<feature type="domain" description="Methyl-accepting transducer" evidence="6">
    <location>
        <begin position="272"/>
        <end position="430"/>
    </location>
</feature>
<dbReference type="GO" id="GO:0007165">
    <property type="term" value="P:signal transduction"/>
    <property type="evidence" value="ECO:0007669"/>
    <property type="project" value="UniProtKB-KW"/>
</dbReference>
<feature type="transmembrane region" description="Helical" evidence="5">
    <location>
        <begin position="190"/>
        <end position="213"/>
    </location>
</feature>
<comment type="caution">
    <text evidence="8">The sequence shown here is derived from an EMBL/GenBank/DDBJ whole genome shotgun (WGS) entry which is preliminary data.</text>
</comment>
<evidence type="ECO:0000256" key="3">
    <source>
        <dbReference type="ARBA" id="ARBA00029447"/>
    </source>
</evidence>
<evidence type="ECO:0000313" key="8">
    <source>
        <dbReference type="EMBL" id="RDH87374.1"/>
    </source>
</evidence>
<dbReference type="Gene3D" id="1.10.287.950">
    <property type="entry name" value="Methyl-accepting chemotaxis protein"/>
    <property type="match status" value="1"/>
</dbReference>
<evidence type="ECO:0000256" key="4">
    <source>
        <dbReference type="PROSITE-ProRule" id="PRU00284"/>
    </source>
</evidence>
<reference evidence="8 9" key="1">
    <citation type="journal article" date="2018" name="ISME J.">
        <title>Endosymbiont genomes yield clues of tubeworm success.</title>
        <authorList>
            <person name="Li Y."/>
            <person name="Liles M.R."/>
            <person name="Halanych K.M."/>
        </authorList>
    </citation>
    <scope>NUCLEOTIDE SEQUENCE [LARGE SCALE GENOMIC DNA]</scope>
    <source>
        <strain evidence="8">A1422</strain>
    </source>
</reference>
<organism evidence="8 9">
    <name type="scientific">endosymbiont of Lamellibrachia luymesi</name>
    <dbReference type="NCBI Taxonomy" id="2200907"/>
    <lineage>
        <taxon>Bacteria</taxon>
        <taxon>Pseudomonadati</taxon>
        <taxon>Pseudomonadota</taxon>
        <taxon>Gammaproteobacteria</taxon>
        <taxon>sulfur-oxidizing symbionts</taxon>
    </lineage>
</organism>
<dbReference type="PROSITE" id="PS50885">
    <property type="entry name" value="HAMP"/>
    <property type="match status" value="1"/>
</dbReference>
<dbReference type="GO" id="GO:0016020">
    <property type="term" value="C:membrane"/>
    <property type="evidence" value="ECO:0007669"/>
    <property type="project" value="UniProtKB-SubCell"/>
</dbReference>
<sequence>MSIKGQSLSSRLLLLALVGTLLMGSAAAYGVISLLNVLEIYDYALDRQVGNERQMLIMQSDFKKQVQEWKNVLLRGSDAKNLKKYWGKFEAKEASIKAQGAKLMTRLEDDAAKQILRSFLASHEQMGVAYRTGLEKFKQAGFDPQVGDKAVKGIDREPTKKLAEAAKNISQQLYESTSHLRDQSSDAMCVSLLIALIALIALVAMVGFTVWMLKRVIINPTKEISISLKRFADGDFSEIDIEHHGGELGEVAKSAIQVKEHLGSIIREVRGSAVELTQAADGLTVATRSTQDDLGRQQGDIQQVATAMDQMSEVVSQVSSNAQAAVEGAAGVVQSLEGDVANIGSVLDVIKSIAEQTNLLALNAAIEAARAGEQGRGFAVVADEVRTLAGRTQESTSEIQQMIERLETGSGRAVKVMAESRQRVEASVEQ</sequence>
<comment type="similarity">
    <text evidence="3">Belongs to the methyl-accepting chemotaxis (MCP) protein family.</text>
</comment>
<keyword evidence="5" id="KW-1133">Transmembrane helix</keyword>
<dbReference type="GO" id="GO:0006935">
    <property type="term" value="P:chemotaxis"/>
    <property type="evidence" value="ECO:0007669"/>
    <property type="project" value="InterPro"/>
</dbReference>
<evidence type="ECO:0000256" key="5">
    <source>
        <dbReference type="SAM" id="Phobius"/>
    </source>
</evidence>